<evidence type="ECO:0000313" key="2">
    <source>
        <dbReference type="Proteomes" id="UP000464915"/>
    </source>
</evidence>
<gene>
    <name evidence="1" type="ORF">GSR61_11190</name>
</gene>
<protein>
    <submittedName>
        <fullName evidence="1">Uncharacterized protein</fullName>
    </submittedName>
</protein>
<dbReference type="RefSeq" id="WP_065989113.1">
    <property type="nucleotide sequence ID" value="NZ_CP047143.1"/>
</dbReference>
<proteinExistence type="predicted"/>
<evidence type="ECO:0000313" key="1">
    <source>
        <dbReference type="EMBL" id="QHQ69143.1"/>
    </source>
</evidence>
<name>A0AB37DIT0_9LACO</name>
<geneLocation type="plasmid" evidence="1 2">
    <name>unnamed</name>
</geneLocation>
<dbReference type="EMBL" id="CP047143">
    <property type="protein sequence ID" value="QHQ69143.1"/>
    <property type="molecule type" value="Genomic_DNA"/>
</dbReference>
<dbReference type="Proteomes" id="UP000464915">
    <property type="component" value="Plasmid unnamed"/>
</dbReference>
<organism evidence="1 2">
    <name type="scientific">Lactobacillus crispatus</name>
    <dbReference type="NCBI Taxonomy" id="47770"/>
    <lineage>
        <taxon>Bacteria</taxon>
        <taxon>Bacillati</taxon>
        <taxon>Bacillota</taxon>
        <taxon>Bacilli</taxon>
        <taxon>Lactobacillales</taxon>
        <taxon>Lactobacillaceae</taxon>
        <taxon>Lactobacillus</taxon>
    </lineage>
</organism>
<dbReference type="AlphaFoldDB" id="A0AB37DIT0"/>
<reference evidence="1 2" key="1">
    <citation type="submission" date="2019-12" db="EMBL/GenBank/DDBJ databases">
        <title>Complete Genome Sequences of Lactobacillus strains, C25 and P38, Isolated from Chicken Cecum.</title>
        <authorList>
            <person name="Hassan H.M."/>
            <person name="Mendoza M."/>
            <person name="Rezvani M."/>
            <person name="Koci M.D."/>
            <person name="Dickey A.N."/>
            <person name="Scholl E.H."/>
        </authorList>
    </citation>
    <scope>NUCLEOTIDE SEQUENCE [LARGE SCALE GENOMIC DNA]</scope>
    <source>
        <strain evidence="1 2">C25</strain>
        <plasmid evidence="1 2">unnamed</plasmid>
    </source>
</reference>
<sequence>MANYPKLGACSSTDYFWDHTCFKLKALYECKAINENKAPMIRSEINREDMYCKEYAVCINLINRYDNKTSKVAIPYYRVPRYSYDTREVRKAYKKLMCQKSDLMDAMKYVFSDLRIKEFKYEDEPGSNHYVVEKMNYTGTKVSGFWEH</sequence>
<keyword evidence="1" id="KW-0614">Plasmid</keyword>
<accession>A0AB37DIT0</accession>